<dbReference type="InterPro" id="IPR011010">
    <property type="entry name" value="DNA_brk_join_enz"/>
</dbReference>
<dbReference type="GO" id="GO:0003677">
    <property type="term" value="F:DNA binding"/>
    <property type="evidence" value="ECO:0007669"/>
    <property type="project" value="InterPro"/>
</dbReference>
<dbReference type="SUPFAM" id="SSF56349">
    <property type="entry name" value="DNA breaking-rejoining enzymes"/>
    <property type="match status" value="1"/>
</dbReference>
<proteinExistence type="predicted"/>
<dbReference type="OrthoDB" id="10265837at2759"/>
<name>A0A5J4TXX3_9EUKA</name>
<feature type="non-terminal residue" evidence="1">
    <location>
        <position position="396"/>
    </location>
</feature>
<dbReference type="EMBL" id="SNRW01023543">
    <property type="protein sequence ID" value="KAA6362930.1"/>
    <property type="molecule type" value="Genomic_DNA"/>
</dbReference>
<gene>
    <name evidence="1" type="ORF">EZS28_041543</name>
</gene>
<organism evidence="1 2">
    <name type="scientific">Streblomastix strix</name>
    <dbReference type="NCBI Taxonomy" id="222440"/>
    <lineage>
        <taxon>Eukaryota</taxon>
        <taxon>Metamonada</taxon>
        <taxon>Preaxostyla</taxon>
        <taxon>Oxymonadida</taxon>
        <taxon>Streblomastigidae</taxon>
        <taxon>Streblomastix</taxon>
    </lineage>
</organism>
<protein>
    <submittedName>
        <fullName evidence="1">Uncharacterized protein</fullName>
    </submittedName>
</protein>
<dbReference type="AlphaFoldDB" id="A0A5J4TXX3"/>
<dbReference type="Proteomes" id="UP000324800">
    <property type="component" value="Unassembled WGS sequence"/>
</dbReference>
<sequence>MPNWRGQIWNDLQRRLTVSSVVLGRAEDILIAGAVMKENQLKLQPGNLIAIKMTEVVIKAMSAETWRKGRAGVHLLKEYMDEKDLSLDDINKARPDVTMVNMLPWKNEKGGARCVADMQKIRTHVGVALGMFLNSNDVAKSSIVVAAVKELELAQRSQAKYNRTWNLDLLLTHVGKQEWEDGKQTISYSIVLLVAFIAARMIEFARITMKDVLIDDEKMMLRTRIKKDKKMREYLIGLRRQDIEYCPKALSPQGCVQVLRNVLDEIGIEKEYGGVTIRLTMMTKLRREVVTQEEVNSYTRHAPGSNVVSGGRMDRSFCLINTKMGHFMDGNCFGVAVRGRDVFKQTVLQLIGLWFRQKTRGTNVAASKAEAPFAGRGSAERMVLALSKIIHPDFQS</sequence>
<evidence type="ECO:0000313" key="2">
    <source>
        <dbReference type="Proteomes" id="UP000324800"/>
    </source>
</evidence>
<comment type="caution">
    <text evidence="1">The sequence shown here is derived from an EMBL/GenBank/DDBJ whole genome shotgun (WGS) entry which is preliminary data.</text>
</comment>
<reference evidence="1 2" key="1">
    <citation type="submission" date="2019-03" db="EMBL/GenBank/DDBJ databases">
        <title>Single cell metagenomics reveals metabolic interactions within the superorganism composed of flagellate Streblomastix strix and complex community of Bacteroidetes bacteria on its surface.</title>
        <authorList>
            <person name="Treitli S.C."/>
            <person name="Kolisko M."/>
            <person name="Husnik F."/>
            <person name="Keeling P."/>
            <person name="Hampl V."/>
        </authorList>
    </citation>
    <scope>NUCLEOTIDE SEQUENCE [LARGE SCALE GENOMIC DNA]</scope>
    <source>
        <strain evidence="1">ST1C</strain>
    </source>
</reference>
<accession>A0A5J4TXX3</accession>
<evidence type="ECO:0000313" key="1">
    <source>
        <dbReference type="EMBL" id="KAA6362930.1"/>
    </source>
</evidence>